<protein>
    <recommendedName>
        <fullName evidence="5">Zn(2)-C6 fungal-type domain-containing protein</fullName>
    </recommendedName>
</protein>
<dbReference type="SMART" id="SM00906">
    <property type="entry name" value="Fungal_trans"/>
    <property type="match status" value="1"/>
</dbReference>
<keyword evidence="2" id="KW-0479">Metal-binding</keyword>
<dbReference type="InterPro" id="IPR007219">
    <property type="entry name" value="XnlR_reg_dom"/>
</dbReference>
<evidence type="ECO:0000313" key="6">
    <source>
        <dbReference type="EMBL" id="KAK8027693.1"/>
    </source>
</evidence>
<organism evidence="6 7">
    <name type="scientific">Apiospora marii</name>
    <dbReference type="NCBI Taxonomy" id="335849"/>
    <lineage>
        <taxon>Eukaryota</taxon>
        <taxon>Fungi</taxon>
        <taxon>Dikarya</taxon>
        <taxon>Ascomycota</taxon>
        <taxon>Pezizomycotina</taxon>
        <taxon>Sordariomycetes</taxon>
        <taxon>Xylariomycetidae</taxon>
        <taxon>Amphisphaeriales</taxon>
        <taxon>Apiosporaceae</taxon>
        <taxon>Apiospora</taxon>
    </lineage>
</organism>
<evidence type="ECO:0000256" key="4">
    <source>
        <dbReference type="SAM" id="MobiDB-lite"/>
    </source>
</evidence>
<evidence type="ECO:0000259" key="5">
    <source>
        <dbReference type="PROSITE" id="PS50048"/>
    </source>
</evidence>
<dbReference type="CDD" id="cd12148">
    <property type="entry name" value="fungal_TF_MHR"/>
    <property type="match status" value="1"/>
</dbReference>
<proteinExistence type="predicted"/>
<dbReference type="PROSITE" id="PS50048">
    <property type="entry name" value="ZN2_CY6_FUNGAL_2"/>
    <property type="match status" value="1"/>
</dbReference>
<feature type="compositionally biased region" description="Polar residues" evidence="4">
    <location>
        <begin position="108"/>
        <end position="121"/>
    </location>
</feature>
<dbReference type="PANTHER" id="PTHR31001">
    <property type="entry name" value="UNCHARACTERIZED TRANSCRIPTIONAL REGULATORY PROTEIN"/>
    <property type="match status" value="1"/>
</dbReference>
<dbReference type="SMART" id="SM00066">
    <property type="entry name" value="GAL4"/>
    <property type="match status" value="1"/>
</dbReference>
<keyword evidence="7" id="KW-1185">Reference proteome</keyword>
<dbReference type="CDD" id="cd00067">
    <property type="entry name" value="GAL4"/>
    <property type="match status" value="1"/>
</dbReference>
<dbReference type="SUPFAM" id="SSF57701">
    <property type="entry name" value="Zn2/Cys6 DNA-binding domain"/>
    <property type="match status" value="1"/>
</dbReference>
<feature type="region of interest" description="Disordered" evidence="4">
    <location>
        <begin position="94"/>
        <end position="124"/>
    </location>
</feature>
<comment type="caution">
    <text evidence="6">The sequence shown here is derived from an EMBL/GenBank/DDBJ whole genome shotgun (WGS) entry which is preliminary data.</text>
</comment>
<accession>A0ABR1S7E7</accession>
<dbReference type="InterPro" id="IPR036864">
    <property type="entry name" value="Zn2-C6_fun-type_DNA-bd_sf"/>
</dbReference>
<dbReference type="Pfam" id="PF00172">
    <property type="entry name" value="Zn_clus"/>
    <property type="match status" value="1"/>
</dbReference>
<sequence length="715" mass="80077">MAAPGGDIGSDALLSVSGVRNLRSCQICRTRKIKCDRQQPCSNCARAEAACVYPSGRGRAPKRPRKVTESYVADRLSRLEAVIRELDTRSHPKGLVAKGKDIDKPETSAASGVSQGQSDTDQSADERFSRLMVREQTSYYVNDNALWANLADEVEELREMLLDPGSDDEGLNSPTVGGSNSTSSFLGMNAAILGYRSVAHSLHSLHPPLAQAVTLFRVFTENVAPMVRIFHLPTLSRDYWDALASLDSIGRDTEAVLFTVYYTAVISISPQRCMEILGMPREQAVMQYRFAVEQSLDRADLLNTQSTTLLQAATCFVLALRNEDDSRTPWSLATLIYHTAQTMGLHRDGTRFGLKPFETEMRRRLWWHICLLDNRSSEYHGFEPIVNDRAFDTKPPLNINESDIEPNMPEFPAEREGFTEMTFCLIRVESMKAAWKLFRKSAASSEVKGHVGEDVLSREQRDTLLKELEETIQSKYLRHCDLSDPSQLIVSLTPQLIFKRLWLMIHAPLTTIHDRSKPSQVPGQHDAKIRDQLFRTSVEILELSSRLLLDPLLTPWHWHSHTYIQWSAVALVLSELCARPPSADCDRAWECVQKAYDVWKLNQRAQKGTLWRPIRRMMAKARYVREMQQAGPKERGQLGSAAQLNASSTAVHPAILAAAGGGTDSTPSSTCTAAEDSRLDSPTFLKDLGVFGEMFGELFSMDLSEDLFNTGMGQF</sequence>
<evidence type="ECO:0000256" key="3">
    <source>
        <dbReference type="ARBA" id="ARBA00023242"/>
    </source>
</evidence>
<name>A0ABR1S7E7_9PEZI</name>
<reference evidence="6 7" key="1">
    <citation type="submission" date="2023-01" db="EMBL/GenBank/DDBJ databases">
        <title>Analysis of 21 Apiospora genomes using comparative genomics revels a genus with tremendous synthesis potential of carbohydrate active enzymes and secondary metabolites.</title>
        <authorList>
            <person name="Sorensen T."/>
        </authorList>
    </citation>
    <scope>NUCLEOTIDE SEQUENCE [LARGE SCALE GENOMIC DNA]</scope>
    <source>
        <strain evidence="6 7">CBS 20057</strain>
    </source>
</reference>
<gene>
    <name evidence="6" type="ORF">PG991_004749</name>
</gene>
<dbReference type="Proteomes" id="UP001396898">
    <property type="component" value="Unassembled WGS sequence"/>
</dbReference>
<evidence type="ECO:0000313" key="7">
    <source>
        <dbReference type="Proteomes" id="UP001396898"/>
    </source>
</evidence>
<dbReference type="PROSITE" id="PS00463">
    <property type="entry name" value="ZN2_CY6_FUNGAL_1"/>
    <property type="match status" value="1"/>
</dbReference>
<comment type="subcellular location">
    <subcellularLocation>
        <location evidence="1">Nucleus</location>
    </subcellularLocation>
</comment>
<dbReference type="PANTHER" id="PTHR31001:SF57">
    <property type="entry name" value="ZN(II)2CYS6 TRANSCRIPTION FACTOR (EUROFUNG)"/>
    <property type="match status" value="1"/>
</dbReference>
<dbReference type="InterPro" id="IPR001138">
    <property type="entry name" value="Zn2Cys6_DnaBD"/>
</dbReference>
<dbReference type="Gene3D" id="4.10.240.10">
    <property type="entry name" value="Zn(2)-C6 fungal-type DNA-binding domain"/>
    <property type="match status" value="1"/>
</dbReference>
<keyword evidence="3" id="KW-0539">Nucleus</keyword>
<feature type="domain" description="Zn(2)-C6 fungal-type" evidence="5">
    <location>
        <begin position="24"/>
        <end position="53"/>
    </location>
</feature>
<dbReference type="InterPro" id="IPR050613">
    <property type="entry name" value="Sec_Metabolite_Reg"/>
</dbReference>
<evidence type="ECO:0000256" key="1">
    <source>
        <dbReference type="ARBA" id="ARBA00004123"/>
    </source>
</evidence>
<dbReference type="Pfam" id="PF04082">
    <property type="entry name" value="Fungal_trans"/>
    <property type="match status" value="1"/>
</dbReference>
<evidence type="ECO:0000256" key="2">
    <source>
        <dbReference type="ARBA" id="ARBA00022723"/>
    </source>
</evidence>
<dbReference type="EMBL" id="JAQQWI010000007">
    <property type="protein sequence ID" value="KAK8027693.1"/>
    <property type="molecule type" value="Genomic_DNA"/>
</dbReference>